<dbReference type="SUPFAM" id="SSF51735">
    <property type="entry name" value="NAD(P)-binding Rossmann-fold domains"/>
    <property type="match status" value="1"/>
</dbReference>
<dbReference type="Proteomes" id="UP000198417">
    <property type="component" value="Unassembled WGS sequence"/>
</dbReference>
<evidence type="ECO:0000259" key="3">
    <source>
        <dbReference type="Pfam" id="PF02826"/>
    </source>
</evidence>
<reference evidence="4 5" key="1">
    <citation type="submission" date="2017-06" db="EMBL/GenBank/DDBJ databases">
        <authorList>
            <person name="Kim H.J."/>
            <person name="Triplett B.A."/>
        </authorList>
    </citation>
    <scope>NUCLEOTIDE SEQUENCE [LARGE SCALE GENOMIC DNA]</scope>
    <source>
        <strain evidence="4 5">DSM 29052</strain>
    </source>
</reference>
<dbReference type="Gene3D" id="3.40.50.720">
    <property type="entry name" value="NAD(P)-binding Rossmann-like Domain"/>
    <property type="match status" value="2"/>
</dbReference>
<keyword evidence="5" id="KW-1185">Reference proteome</keyword>
<dbReference type="EMBL" id="FZNN01000010">
    <property type="protein sequence ID" value="SNR56807.1"/>
    <property type="molecule type" value="Genomic_DNA"/>
</dbReference>
<evidence type="ECO:0000313" key="5">
    <source>
        <dbReference type="Proteomes" id="UP000198417"/>
    </source>
</evidence>
<sequence length="302" mass="32609">MSQKQWTGVLACRVLDLRDLYGAVFADVAPQITLLTPEEVTNPESVDFVLSWAPPKDAFTPYPNLRGIFSIAAGMDAIMACPSRPKDVPVFRVEDPDQAAQMAGFAAFHIIWHHRKMRQYLEDQTHEIWNRPNSGRSPAKVRVGVMGFGFMGRAVARGAAALGYSVATLSRSMPAEPEAGMVHFVDADRSDFLARTDILVNVLPMTPATKGLFDADLFSALPNGAAFIHLGRGRQLDDAALLAALDSGQLSGASLDVFAPEPLLPGHPFWSHPKIFVTPHTASEAEPTAVAANVVKHLSAMG</sequence>
<organism evidence="4 5">
    <name type="scientific">Puniceibacterium sediminis</name>
    <dbReference type="NCBI Taxonomy" id="1608407"/>
    <lineage>
        <taxon>Bacteria</taxon>
        <taxon>Pseudomonadati</taxon>
        <taxon>Pseudomonadota</taxon>
        <taxon>Alphaproteobacteria</taxon>
        <taxon>Rhodobacterales</taxon>
        <taxon>Paracoccaceae</taxon>
        <taxon>Puniceibacterium</taxon>
    </lineage>
</organism>
<name>A0A238XCT8_9RHOB</name>
<keyword evidence="1" id="KW-0560">Oxidoreductase</keyword>
<keyword evidence="4" id="KW-0670">Pyruvate</keyword>
<dbReference type="InterPro" id="IPR036291">
    <property type="entry name" value="NAD(P)-bd_dom_sf"/>
</dbReference>
<dbReference type="GO" id="GO:0051287">
    <property type="term" value="F:NAD binding"/>
    <property type="evidence" value="ECO:0007669"/>
    <property type="project" value="InterPro"/>
</dbReference>
<dbReference type="Pfam" id="PF02826">
    <property type="entry name" value="2-Hacid_dh_C"/>
    <property type="match status" value="1"/>
</dbReference>
<feature type="domain" description="D-isomer specific 2-hydroxyacid dehydrogenase NAD-binding" evidence="3">
    <location>
        <begin position="109"/>
        <end position="282"/>
    </location>
</feature>
<evidence type="ECO:0000313" key="4">
    <source>
        <dbReference type="EMBL" id="SNR56807.1"/>
    </source>
</evidence>
<evidence type="ECO:0000256" key="2">
    <source>
        <dbReference type="ARBA" id="ARBA00023027"/>
    </source>
</evidence>
<dbReference type="PANTHER" id="PTHR43333:SF1">
    <property type="entry name" value="D-ISOMER SPECIFIC 2-HYDROXYACID DEHYDROGENASE NAD-BINDING DOMAIN-CONTAINING PROTEIN"/>
    <property type="match status" value="1"/>
</dbReference>
<dbReference type="OrthoDB" id="9787219at2"/>
<keyword evidence="2" id="KW-0520">NAD</keyword>
<dbReference type="AlphaFoldDB" id="A0A238XCT8"/>
<gene>
    <name evidence="4" type="ORF">SAMN06265370_110135</name>
</gene>
<protein>
    <submittedName>
        <fullName evidence="4">Glyoxylate/hydroxypyruvate reductase A</fullName>
    </submittedName>
</protein>
<accession>A0A238XCT8</accession>
<dbReference type="RefSeq" id="WP_089270913.1">
    <property type="nucleotide sequence ID" value="NZ_FZNN01000010.1"/>
</dbReference>
<dbReference type="InterPro" id="IPR006140">
    <property type="entry name" value="D-isomer_DH_NAD-bd"/>
</dbReference>
<dbReference type="PANTHER" id="PTHR43333">
    <property type="entry name" value="2-HACID_DH_C DOMAIN-CONTAINING PROTEIN"/>
    <property type="match status" value="1"/>
</dbReference>
<dbReference type="GO" id="GO:0016491">
    <property type="term" value="F:oxidoreductase activity"/>
    <property type="evidence" value="ECO:0007669"/>
    <property type="project" value="UniProtKB-KW"/>
</dbReference>
<evidence type="ECO:0000256" key="1">
    <source>
        <dbReference type="ARBA" id="ARBA00023002"/>
    </source>
</evidence>
<proteinExistence type="predicted"/>